<evidence type="ECO:0000256" key="1">
    <source>
        <dbReference type="ARBA" id="ARBA00006484"/>
    </source>
</evidence>
<dbReference type="PRINTS" id="PR00081">
    <property type="entry name" value="GDHRDH"/>
</dbReference>
<keyword evidence="2 3" id="KW-0560">Oxidoreductase</keyword>
<dbReference type="InterPro" id="IPR002347">
    <property type="entry name" value="SDR_fam"/>
</dbReference>
<sequence>MDLGLTSKACIVTGASKGIGLETARRLAAEGAGVLLVGRDGDALAAAAREVGGIACAADVTHPGAAAAIVAACEEAFGGVDVLVNNAGTTFARSLDDLTDQDWHDQYALHVVGPMRLMRLVAPKLAARGGGRIVNVCSSAGKRPSQSNGAYSVTKAAQLSLSRLFADAHAKDGVLVNAVAPGPVSSPLWMADGGMAEQLATAGGISRDEALAVQEAKVPLGRFAEPGEVADVIVFLCSARASTVTGAAWSADGGAVAIIV</sequence>
<dbReference type="SUPFAM" id="SSF51735">
    <property type="entry name" value="NAD(P)-binding Rossmann-fold domains"/>
    <property type="match status" value="1"/>
</dbReference>
<reference evidence="3" key="1">
    <citation type="submission" date="2022-12" db="EMBL/GenBank/DDBJ databases">
        <title>Paraconexibacter alkalitolerans sp. nov. and Baekduia alba sp. nov., isolated from soil and emended description of the genera Paraconexibacter (Chun et al., 2020) and Baekduia (An et al., 2020).</title>
        <authorList>
            <person name="Vieira S."/>
            <person name="Huber K.J."/>
            <person name="Geppert A."/>
            <person name="Wolf J."/>
            <person name="Neumann-Schaal M."/>
            <person name="Muesken M."/>
            <person name="Overmann J."/>
        </authorList>
    </citation>
    <scope>NUCLEOTIDE SEQUENCE</scope>
    <source>
        <strain evidence="3">AEG42_29</strain>
    </source>
</reference>
<dbReference type="InterPro" id="IPR036291">
    <property type="entry name" value="NAD(P)-bd_dom_sf"/>
</dbReference>
<dbReference type="Gene3D" id="3.40.50.720">
    <property type="entry name" value="NAD(P)-binding Rossmann-like Domain"/>
    <property type="match status" value="1"/>
</dbReference>
<dbReference type="FunFam" id="3.40.50.720:FF:000084">
    <property type="entry name" value="Short-chain dehydrogenase reductase"/>
    <property type="match status" value="1"/>
</dbReference>
<evidence type="ECO:0000313" key="3">
    <source>
        <dbReference type="EMBL" id="XAY06369.1"/>
    </source>
</evidence>
<dbReference type="GO" id="GO:0047713">
    <property type="term" value="F:galactitol 2-dehydrogenase activity"/>
    <property type="evidence" value="ECO:0007669"/>
    <property type="project" value="UniProtKB-EC"/>
</dbReference>
<evidence type="ECO:0000256" key="2">
    <source>
        <dbReference type="ARBA" id="ARBA00023002"/>
    </source>
</evidence>
<dbReference type="KEGG" id="parq:DSM112329_03238"/>
<dbReference type="PANTHER" id="PTHR42879:SF2">
    <property type="entry name" value="3-OXOACYL-[ACYL-CARRIER-PROTEIN] REDUCTASE FABG"/>
    <property type="match status" value="1"/>
</dbReference>
<organism evidence="3">
    <name type="scientific">Paraconexibacter sp. AEG42_29</name>
    <dbReference type="NCBI Taxonomy" id="2997339"/>
    <lineage>
        <taxon>Bacteria</taxon>
        <taxon>Bacillati</taxon>
        <taxon>Actinomycetota</taxon>
        <taxon>Thermoleophilia</taxon>
        <taxon>Solirubrobacterales</taxon>
        <taxon>Paraconexibacteraceae</taxon>
        <taxon>Paraconexibacter</taxon>
    </lineage>
</organism>
<dbReference type="AlphaFoldDB" id="A0AAU7AXB0"/>
<dbReference type="EC" id="1.1.1.16" evidence="3"/>
<dbReference type="Pfam" id="PF13561">
    <property type="entry name" value="adh_short_C2"/>
    <property type="match status" value="1"/>
</dbReference>
<dbReference type="RefSeq" id="WP_354697603.1">
    <property type="nucleotide sequence ID" value="NZ_CP114014.1"/>
</dbReference>
<dbReference type="PANTHER" id="PTHR42879">
    <property type="entry name" value="3-OXOACYL-(ACYL-CARRIER-PROTEIN) REDUCTASE"/>
    <property type="match status" value="1"/>
</dbReference>
<proteinExistence type="inferred from homology"/>
<gene>
    <name evidence="3" type="ORF">DSM112329_03238</name>
</gene>
<dbReference type="PRINTS" id="PR00080">
    <property type="entry name" value="SDRFAMILY"/>
</dbReference>
<name>A0AAU7AXB0_9ACTN</name>
<dbReference type="EMBL" id="CP114014">
    <property type="protein sequence ID" value="XAY06369.1"/>
    <property type="molecule type" value="Genomic_DNA"/>
</dbReference>
<comment type="similarity">
    <text evidence="1">Belongs to the short-chain dehydrogenases/reductases (SDR) family.</text>
</comment>
<protein>
    <submittedName>
        <fullName evidence="3">Galactitol 2-dehydrogenase</fullName>
        <ecNumber evidence="3">1.1.1.16</ecNumber>
    </submittedName>
</protein>
<dbReference type="InterPro" id="IPR050259">
    <property type="entry name" value="SDR"/>
</dbReference>
<accession>A0AAU7AXB0</accession>